<evidence type="ECO:0008006" key="3">
    <source>
        <dbReference type="Google" id="ProtNLM"/>
    </source>
</evidence>
<name>A0A7W9ZY53_RHILE</name>
<protein>
    <recommendedName>
        <fullName evidence="3">HK97 gp10 family phage protein</fullName>
    </recommendedName>
</protein>
<dbReference type="RefSeq" id="WP_184696972.1">
    <property type="nucleotide sequence ID" value="NZ_JACIIJ010000016.1"/>
</dbReference>
<comment type="caution">
    <text evidence="1">The sequence shown here is derived from an EMBL/GenBank/DDBJ whole genome shotgun (WGS) entry which is preliminary data.</text>
</comment>
<evidence type="ECO:0000313" key="1">
    <source>
        <dbReference type="EMBL" id="MBB6224565.1"/>
    </source>
</evidence>
<dbReference type="EMBL" id="JACIIJ010000016">
    <property type="protein sequence ID" value="MBB6224565.1"/>
    <property type="molecule type" value="Genomic_DNA"/>
</dbReference>
<dbReference type="Proteomes" id="UP000517187">
    <property type="component" value="Unassembled WGS sequence"/>
</dbReference>
<organism evidence="1 2">
    <name type="scientific">Rhizobium leguminosarum</name>
    <dbReference type="NCBI Taxonomy" id="384"/>
    <lineage>
        <taxon>Bacteria</taxon>
        <taxon>Pseudomonadati</taxon>
        <taxon>Pseudomonadota</taxon>
        <taxon>Alphaproteobacteria</taxon>
        <taxon>Hyphomicrobiales</taxon>
        <taxon>Rhizobiaceae</taxon>
        <taxon>Rhizobium/Agrobacterium group</taxon>
        <taxon>Rhizobium</taxon>
    </lineage>
</organism>
<dbReference type="AlphaFoldDB" id="A0A7W9ZY53"/>
<proteinExistence type="predicted"/>
<sequence>MALKVRVTGRAELTRNLKAIVPNALTYAAEANLKIAEEAADRIRDVAPRGATLEYAESLRGDFVKNNPGSLDFSKNPTKDKDAAGLFASYLWRWLEYGTAPHNTAKGGGTVKGRSAFHQGAGHMHPGTAAQPHIWPTWRSFQATANKMKRAAVSRAFREFNRK</sequence>
<reference evidence="1 2" key="1">
    <citation type="submission" date="2020-08" db="EMBL/GenBank/DDBJ databases">
        <title>Genomic Encyclopedia of Type Strains, Phase IV (KMG-V): Genome sequencing to study the core and pangenomes of soil and plant-associated prokaryotes.</title>
        <authorList>
            <person name="Whitman W."/>
        </authorList>
    </citation>
    <scope>NUCLEOTIDE SEQUENCE [LARGE SCALE GENOMIC DNA]</scope>
    <source>
        <strain evidence="1 2">SEMIA 4011</strain>
    </source>
</reference>
<accession>A0A7W9ZY53</accession>
<gene>
    <name evidence="1" type="ORF">GGE66_005580</name>
</gene>
<evidence type="ECO:0000313" key="2">
    <source>
        <dbReference type="Proteomes" id="UP000517187"/>
    </source>
</evidence>